<evidence type="ECO:0000313" key="11">
    <source>
        <dbReference type="Proteomes" id="UP000028302"/>
    </source>
</evidence>
<dbReference type="SUPFAM" id="SSF69304">
    <property type="entry name" value="Tricorn protease N-terminal domain"/>
    <property type="match status" value="1"/>
</dbReference>
<dbReference type="eggNOG" id="COG4946">
    <property type="taxonomic scope" value="Bacteria"/>
</dbReference>
<dbReference type="SMART" id="SM00245">
    <property type="entry name" value="TSPc"/>
    <property type="match status" value="1"/>
</dbReference>
<dbReference type="EMBL" id="APNK01000041">
    <property type="protein sequence ID" value="KEZ76041.1"/>
    <property type="molecule type" value="Genomic_DNA"/>
</dbReference>
<dbReference type="CDD" id="cd07562">
    <property type="entry name" value="Peptidase_S41_TRI"/>
    <property type="match status" value="1"/>
</dbReference>
<dbReference type="InterPro" id="IPR029045">
    <property type="entry name" value="ClpP/crotonase-like_dom_sf"/>
</dbReference>
<dbReference type="AlphaFoldDB" id="A0A084IH57"/>
<dbReference type="Pfam" id="PF26550">
    <property type="entry name" value="Tricorn_2nd"/>
    <property type="match status" value="1"/>
</dbReference>
<feature type="domain" description="Tail specific protease" evidence="9">
    <location>
        <begin position="914"/>
        <end position="1119"/>
    </location>
</feature>
<keyword evidence="6" id="KW-0720">Serine protease</keyword>
<evidence type="ECO:0000256" key="4">
    <source>
        <dbReference type="ARBA" id="ARBA00022670"/>
    </source>
</evidence>
<evidence type="ECO:0000259" key="9">
    <source>
        <dbReference type="SMART" id="SM00245"/>
    </source>
</evidence>
<evidence type="ECO:0000256" key="3">
    <source>
        <dbReference type="ARBA" id="ARBA00022490"/>
    </source>
</evidence>
<dbReference type="PANTHER" id="PTHR43253">
    <property type="entry name" value="TRICORN PROTEASE HOMOLOG 2-RELATED"/>
    <property type="match status" value="1"/>
</dbReference>
<dbReference type="Pfam" id="PF14685">
    <property type="entry name" value="PDZ_Tricorn"/>
    <property type="match status" value="1"/>
</dbReference>
<dbReference type="Gene3D" id="2.130.10.10">
    <property type="entry name" value="YVTN repeat-like/Quinoprotein amine dehydrogenase"/>
    <property type="match status" value="1"/>
</dbReference>
<dbReference type="STRING" id="1304275.C41B8_16824"/>
<dbReference type="GO" id="GO:0005737">
    <property type="term" value="C:cytoplasm"/>
    <property type="evidence" value="ECO:0007669"/>
    <property type="project" value="UniProtKB-SubCell"/>
</dbReference>
<dbReference type="Gene3D" id="3.30.750.44">
    <property type="match status" value="1"/>
</dbReference>
<feature type="compositionally biased region" description="Acidic residues" evidence="7">
    <location>
        <begin position="589"/>
        <end position="598"/>
    </location>
</feature>
<evidence type="ECO:0000256" key="1">
    <source>
        <dbReference type="ARBA" id="ARBA00004496"/>
    </source>
</evidence>
<evidence type="ECO:0000256" key="5">
    <source>
        <dbReference type="ARBA" id="ARBA00022801"/>
    </source>
</evidence>
<comment type="subcellular location">
    <subcellularLocation>
        <location evidence="1">Cytoplasm</location>
    </subcellularLocation>
</comment>
<reference evidence="10 11" key="1">
    <citation type="submission" date="2013-03" db="EMBL/GenBank/DDBJ databases">
        <title>Salinisphaera hydrothermalis C41B8 Genome Sequencing.</title>
        <authorList>
            <person name="Li C."/>
            <person name="Lai Q."/>
            <person name="Shao Z."/>
        </authorList>
    </citation>
    <scope>NUCLEOTIDE SEQUENCE [LARGE SCALE GENOMIC DNA]</scope>
    <source>
        <strain evidence="10 11">C41B8</strain>
    </source>
</reference>
<dbReference type="InterPro" id="IPR005151">
    <property type="entry name" value="Tail-specific_protease"/>
</dbReference>
<dbReference type="SUPFAM" id="SSF52096">
    <property type="entry name" value="ClpP/crotonase"/>
    <property type="match status" value="1"/>
</dbReference>
<dbReference type="Gene3D" id="2.30.42.10">
    <property type="match status" value="1"/>
</dbReference>
<evidence type="ECO:0000313" key="10">
    <source>
        <dbReference type="EMBL" id="KEZ76041.1"/>
    </source>
</evidence>
<name>A0A084IH57_SALHC</name>
<accession>A0A084IH57</accession>
<dbReference type="InterPro" id="IPR012393">
    <property type="entry name" value="Tricorn_protease"/>
</dbReference>
<organism evidence="10 11">
    <name type="scientific">Salinisphaera hydrothermalis (strain C41B8)</name>
    <dbReference type="NCBI Taxonomy" id="1304275"/>
    <lineage>
        <taxon>Bacteria</taxon>
        <taxon>Pseudomonadati</taxon>
        <taxon>Pseudomonadota</taxon>
        <taxon>Gammaproteobacteria</taxon>
        <taxon>Salinisphaerales</taxon>
        <taxon>Salinisphaeraceae</taxon>
        <taxon>Salinisphaera</taxon>
    </lineage>
</organism>
<sequence>MALKTALGGVAALVALTVGVASAAQADTSSADKGSGDSAAPPLMRYPTVHGNTVVFEAGGNLWKTSTRGGTATQLTNDPGFDQDAHFSPDGKWVAFTGWYQGNTDVYIVPASGGRVRRLTYHSINNPGDNGQLKPVEDNRVVGWTPNGKNVVFLSRRDSFNPQVMHAYTVPVTGGLPKKLPIPWTGPLSFGPNDHTVAYNKLARVYRPFHRKHYYGGQAQDIWAFDFKSGKSHRITHWKGADVWPMWSGDTIYFSSDRGPNHIQNLWAYSQKTKQFKQLTHFKTYDIEFPTLGGDKIAFSDAGDLYVYNTKQQQLTKLDVRVPLNGVKAMPHWADVAGHVDESAIAPNGHLAVFSSRGALFTVPAKYGSATTLTQNPAADERDPAWSPDGKQIAYIGAKGDHQAVYVRPADGSGKPRALADGDKLSIHGPLSWSPDSKHLTYVDADQTLWLVDVKSGKRTKITRDPSETRGNFSDIHWSPGSDWLAFSKATPQPMGNMTVPNIRAIYLYHVADGKLTQLGDGQYNDSDPLFSDDGKYLFFVSQRIVNPTFSNFDEITAGLKSSGLYAATLKKGTPSPIAPRVRSATEGLGDDSDDSDDASQKQGSADKSASSDHGDKDDKNDTSGKNGKSDKKAKHKIDHKPIDIDVAGLMDRAVRLPVPDANISNIFEAKGIVYYTTEPSQTIEGPLSGEKSELRAYDMDKRKDQTLETDVQHVALSADGSTLFYQHKGDWTTRPASFAKNPGDDAVDKIDLSGVKRWVVPEAEWPTAYGEAMRDVRDYFLNPKLIHKIWPAIDDRYRKLLPRAATRRDVDWLIANAMGSPGESHMYVRDGDDGWKTPANTTADLGAEFALDKASGRYKISKIYTGDNTVPGYEAPLNQPGLKVKTGDYVLAINGQSLKAPTNPYKLLQGTNGSTISLKVADDASGKNAHIIHVDPVANAHKLHLLAWIRHNRQTVDQMSHGQIGYVYLEDMEATGMKEFIRQYYSQRNKKAIIFDDRWNLGGFIDPMLFDRIDRQLDGMFTNRYRATSPTPNAPMGYMAALINRGSASDGDIFAYMFKKDHLGPTIGSRTWAGVRGYDGAFDLLGGGSLVVSDDGMYGDNGKWIVENIGVNPDVTVHDKPEDLNAGHDAQLEKAVHMLMDKIQSKPKTYPQAPAWMPAFPPQPDYPTCGSDQVGDGVCEWDNSKAGH</sequence>
<dbReference type="InterPro" id="IPR028204">
    <property type="entry name" value="Tricorn_C1"/>
</dbReference>
<dbReference type="InterPro" id="IPR036034">
    <property type="entry name" value="PDZ_sf"/>
</dbReference>
<keyword evidence="4" id="KW-0645">Protease</keyword>
<evidence type="ECO:0000256" key="7">
    <source>
        <dbReference type="SAM" id="MobiDB-lite"/>
    </source>
</evidence>
<dbReference type="OrthoDB" id="9758793at2"/>
<dbReference type="RefSeq" id="WP_037340899.1">
    <property type="nucleotide sequence ID" value="NZ_APNK01000041.1"/>
</dbReference>
<dbReference type="Proteomes" id="UP000028302">
    <property type="component" value="Unassembled WGS sequence"/>
</dbReference>
<dbReference type="InterPro" id="IPR015943">
    <property type="entry name" value="WD40/YVTN_repeat-like_dom_sf"/>
</dbReference>
<dbReference type="InterPro" id="IPR029414">
    <property type="entry name" value="Tricorn_PDZ"/>
</dbReference>
<feature type="compositionally biased region" description="Basic and acidic residues" evidence="7">
    <location>
        <begin position="610"/>
        <end position="631"/>
    </location>
</feature>
<dbReference type="Pfam" id="PF14684">
    <property type="entry name" value="Tricorn_C1"/>
    <property type="match status" value="1"/>
</dbReference>
<dbReference type="GO" id="GO:0008236">
    <property type="term" value="F:serine-type peptidase activity"/>
    <property type="evidence" value="ECO:0007669"/>
    <property type="project" value="UniProtKB-KW"/>
</dbReference>
<gene>
    <name evidence="10" type="ORF">C41B8_16824</name>
</gene>
<feature type="signal peptide" evidence="8">
    <location>
        <begin position="1"/>
        <end position="23"/>
    </location>
</feature>
<dbReference type="eggNOG" id="COG0793">
    <property type="taxonomic scope" value="Bacteria"/>
</dbReference>
<proteinExistence type="inferred from homology"/>
<dbReference type="Pfam" id="PF26549">
    <property type="entry name" value="Tricorn_N"/>
    <property type="match status" value="1"/>
</dbReference>
<keyword evidence="11" id="KW-1185">Reference proteome</keyword>
<dbReference type="Pfam" id="PF03572">
    <property type="entry name" value="Peptidase_S41"/>
    <property type="match status" value="1"/>
</dbReference>
<comment type="similarity">
    <text evidence="2">Belongs to the peptidase S41B family.</text>
</comment>
<dbReference type="Gene3D" id="2.120.10.60">
    <property type="entry name" value="Tricorn protease N-terminal domain"/>
    <property type="match status" value="1"/>
</dbReference>
<keyword evidence="3" id="KW-0963">Cytoplasm</keyword>
<dbReference type="SUPFAM" id="SSF50156">
    <property type="entry name" value="PDZ domain-like"/>
    <property type="match status" value="1"/>
</dbReference>
<evidence type="ECO:0000256" key="6">
    <source>
        <dbReference type="ARBA" id="ARBA00022825"/>
    </source>
</evidence>
<dbReference type="GO" id="GO:0006508">
    <property type="term" value="P:proteolysis"/>
    <property type="evidence" value="ECO:0007669"/>
    <property type="project" value="UniProtKB-KW"/>
</dbReference>
<dbReference type="PANTHER" id="PTHR43253:SF1">
    <property type="entry name" value="TRICORN PROTEASE HOMOLOG 2-RELATED"/>
    <property type="match status" value="1"/>
</dbReference>
<comment type="caution">
    <text evidence="10">The sequence shown here is derived from an EMBL/GenBank/DDBJ whole genome shotgun (WGS) entry which is preliminary data.</text>
</comment>
<keyword evidence="8" id="KW-0732">Signal</keyword>
<feature type="chain" id="PRO_5001776609" evidence="8">
    <location>
        <begin position="24"/>
        <end position="1189"/>
    </location>
</feature>
<evidence type="ECO:0000256" key="8">
    <source>
        <dbReference type="SAM" id="SignalP"/>
    </source>
</evidence>
<dbReference type="Gene3D" id="3.90.226.10">
    <property type="entry name" value="2-enoyl-CoA Hydratase, Chain A, domain 1"/>
    <property type="match status" value="1"/>
</dbReference>
<evidence type="ECO:0000256" key="2">
    <source>
        <dbReference type="ARBA" id="ARBA00008524"/>
    </source>
</evidence>
<feature type="region of interest" description="Disordered" evidence="7">
    <location>
        <begin position="571"/>
        <end position="638"/>
    </location>
</feature>
<protein>
    <submittedName>
        <fullName evidence="10">Peptidase S41</fullName>
    </submittedName>
</protein>
<keyword evidence="5" id="KW-0378">Hydrolase</keyword>
<dbReference type="SUPFAM" id="SSF82171">
    <property type="entry name" value="DPP6 N-terminal domain-like"/>
    <property type="match status" value="1"/>
</dbReference>